<dbReference type="Gene3D" id="3.40.630.30">
    <property type="match status" value="1"/>
</dbReference>
<evidence type="ECO:0000313" key="2">
    <source>
        <dbReference type="EMBL" id="ANF26508.1"/>
    </source>
</evidence>
<dbReference type="Pfam" id="PF00583">
    <property type="entry name" value="Acetyltransf_1"/>
    <property type="match status" value="1"/>
</dbReference>
<accession>A0A172WSL5</accession>
<dbReference type="CDD" id="cd04301">
    <property type="entry name" value="NAT_SF"/>
    <property type="match status" value="1"/>
</dbReference>
<dbReference type="PROSITE" id="PS51186">
    <property type="entry name" value="GNAT"/>
    <property type="match status" value="1"/>
</dbReference>
<dbReference type="InterPro" id="IPR000182">
    <property type="entry name" value="GNAT_dom"/>
</dbReference>
<protein>
    <recommendedName>
        <fullName evidence="1">N-acetyltransferase domain-containing protein</fullName>
    </recommendedName>
</protein>
<dbReference type="OrthoDB" id="8780005at2"/>
<dbReference type="GO" id="GO:0016747">
    <property type="term" value="F:acyltransferase activity, transferring groups other than amino-acyl groups"/>
    <property type="evidence" value="ECO:0007669"/>
    <property type="project" value="InterPro"/>
</dbReference>
<evidence type="ECO:0000313" key="3">
    <source>
        <dbReference type="Proteomes" id="UP000077787"/>
    </source>
</evidence>
<dbReference type="RefSeq" id="WP_064481889.1">
    <property type="nucleotide sequence ID" value="NZ_CP015641.1"/>
</dbReference>
<reference evidence="2 3" key="1">
    <citation type="submission" date="2016-05" db="EMBL/GenBank/DDBJ databases">
        <title>Genome sequence of Pseudomonas stutzeri 273 and identification of the exopolysaccharide biosynthesis locus.</title>
        <authorList>
            <person name="Wu S."/>
            <person name="Sun C."/>
        </authorList>
    </citation>
    <scope>NUCLEOTIDE SEQUENCE [LARGE SCALE GENOMIC DNA]</scope>
    <source>
        <strain evidence="2 3">273</strain>
    </source>
</reference>
<name>A0A172WSL5_STUST</name>
<organism evidence="2 3">
    <name type="scientific">Stutzerimonas stutzeri</name>
    <name type="common">Pseudomonas stutzeri</name>
    <dbReference type="NCBI Taxonomy" id="316"/>
    <lineage>
        <taxon>Bacteria</taxon>
        <taxon>Pseudomonadati</taxon>
        <taxon>Pseudomonadota</taxon>
        <taxon>Gammaproteobacteria</taxon>
        <taxon>Pseudomonadales</taxon>
        <taxon>Pseudomonadaceae</taxon>
        <taxon>Stutzerimonas</taxon>
    </lineage>
</organism>
<dbReference type="EMBL" id="CP015641">
    <property type="protein sequence ID" value="ANF26508.1"/>
    <property type="molecule type" value="Genomic_DNA"/>
</dbReference>
<sequence>MEVPQLRQLPDQSRPLLNKFYRAHRSHMRAPAGARYWVAQHVEIIAGLCLTGVDGGHWLTGLLVAPSHRNQGLATRLVAQALAACEGPVWLFCEPGLASFYKQLSFGETTALPGSLAVRLQRYNQHKTLVALCHDKEQAA</sequence>
<gene>
    <name evidence="2" type="ORF">PS273GM_15790</name>
</gene>
<dbReference type="InterPro" id="IPR016181">
    <property type="entry name" value="Acyl_CoA_acyltransferase"/>
</dbReference>
<feature type="domain" description="N-acetyltransferase" evidence="1">
    <location>
        <begin position="1"/>
        <end position="125"/>
    </location>
</feature>
<dbReference type="Proteomes" id="UP000077787">
    <property type="component" value="Chromosome"/>
</dbReference>
<dbReference type="SUPFAM" id="SSF55729">
    <property type="entry name" value="Acyl-CoA N-acyltransferases (Nat)"/>
    <property type="match status" value="1"/>
</dbReference>
<evidence type="ECO:0000259" key="1">
    <source>
        <dbReference type="PROSITE" id="PS51186"/>
    </source>
</evidence>
<dbReference type="AlphaFoldDB" id="A0A172WSL5"/>
<proteinExistence type="predicted"/>